<dbReference type="PANTHER" id="PTHR36174">
    <property type="entry name" value="LIPID II:GLYCINE GLYCYLTRANSFERASE"/>
    <property type="match status" value="1"/>
</dbReference>
<dbReference type="STRING" id="1122189.SAMN02745165_00785"/>
<dbReference type="Gene3D" id="3.40.630.30">
    <property type="match status" value="1"/>
</dbReference>
<evidence type="ECO:0000313" key="3">
    <source>
        <dbReference type="Proteomes" id="UP000184171"/>
    </source>
</evidence>
<dbReference type="SUPFAM" id="SSF55729">
    <property type="entry name" value="Acyl-CoA N-acyltransferases (Nat)"/>
    <property type="match status" value="1"/>
</dbReference>
<evidence type="ECO:0000259" key="1">
    <source>
        <dbReference type="Pfam" id="PF13480"/>
    </source>
</evidence>
<dbReference type="PANTHER" id="PTHR36174:SF1">
    <property type="entry name" value="LIPID II:GLYCINE GLYCYLTRANSFERASE"/>
    <property type="match status" value="1"/>
</dbReference>
<protein>
    <submittedName>
        <fullName evidence="2">Acetyltransferase (GNAT) domain-containing protein</fullName>
    </submittedName>
</protein>
<dbReference type="InterPro" id="IPR050644">
    <property type="entry name" value="PG_Glycine_Bridge_Synth"/>
</dbReference>
<dbReference type="InterPro" id="IPR038740">
    <property type="entry name" value="BioF2-like_GNAT_dom"/>
</dbReference>
<dbReference type="RefSeq" id="WP_072905787.1">
    <property type="nucleotide sequence ID" value="NZ_FQZT01000002.1"/>
</dbReference>
<dbReference type="Pfam" id="PF13480">
    <property type="entry name" value="Acetyltransf_6"/>
    <property type="match status" value="1"/>
</dbReference>
<proteinExistence type="predicted"/>
<reference evidence="2 3" key="1">
    <citation type="submission" date="2016-11" db="EMBL/GenBank/DDBJ databases">
        <authorList>
            <person name="Jaros S."/>
            <person name="Januszkiewicz K."/>
            <person name="Wedrychowicz H."/>
        </authorList>
    </citation>
    <scope>NUCLEOTIDE SEQUENCE [LARGE SCALE GENOMIC DNA]</scope>
    <source>
        <strain evidence="2 3">DSM 5091</strain>
    </source>
</reference>
<gene>
    <name evidence="2" type="ORF">SAMN02745165_00785</name>
</gene>
<name>A0A1M6DSG1_MALRU</name>
<feature type="domain" description="BioF2-like acetyltransferase" evidence="1">
    <location>
        <begin position="166"/>
        <end position="290"/>
    </location>
</feature>
<dbReference type="Proteomes" id="UP000184171">
    <property type="component" value="Unassembled WGS sequence"/>
</dbReference>
<keyword evidence="3" id="KW-1185">Reference proteome</keyword>
<dbReference type="OrthoDB" id="9773932at2"/>
<accession>A0A1M6DSG1</accession>
<organism evidence="2 3">
    <name type="scientific">Malonomonas rubra DSM 5091</name>
    <dbReference type="NCBI Taxonomy" id="1122189"/>
    <lineage>
        <taxon>Bacteria</taxon>
        <taxon>Pseudomonadati</taxon>
        <taxon>Thermodesulfobacteriota</taxon>
        <taxon>Desulfuromonadia</taxon>
        <taxon>Desulfuromonadales</taxon>
        <taxon>Geopsychrobacteraceae</taxon>
        <taxon>Malonomonas</taxon>
    </lineage>
</organism>
<dbReference type="AlphaFoldDB" id="A0A1M6DSG1"/>
<dbReference type="GO" id="GO:0016740">
    <property type="term" value="F:transferase activity"/>
    <property type="evidence" value="ECO:0007669"/>
    <property type="project" value="UniProtKB-KW"/>
</dbReference>
<keyword evidence="2" id="KW-0808">Transferase</keyword>
<dbReference type="InterPro" id="IPR016181">
    <property type="entry name" value="Acyl_CoA_acyltransferase"/>
</dbReference>
<sequence>MSKYFVDYYDSSLEKWDRFVNRANNGTLFHSYAFLKYHGERFLKNEKSVAIYKGEQLFGVMPLGFFEENGKSIGKSPYGASYGGPVFLGPLSYSEASAVCQAIIAFAQRVGLDELRIVLPVASVHREYSETFCLALHENAFELQIRDISSLVPLNKPEEIVAGFKSRARNSMKKARGLGVEVLSRASLDEFWPLLMSTYEKHGTPPTHTYDELAYLTTKLSEKIYFDVARLDGVPVAGICYFVLTPEVNSSFYLAQDSQHQSSQALSLLVGEGLERCAVEGFKWFDFGTSSTGMVGRAPIFKFKESFGAVGLFRETYVWKNK</sequence>
<dbReference type="EMBL" id="FQZT01000002">
    <property type="protein sequence ID" value="SHI75948.1"/>
    <property type="molecule type" value="Genomic_DNA"/>
</dbReference>
<evidence type="ECO:0000313" key="2">
    <source>
        <dbReference type="EMBL" id="SHI75948.1"/>
    </source>
</evidence>